<keyword evidence="2" id="KW-1185">Reference proteome</keyword>
<dbReference type="EMBL" id="JAUYVI010000007">
    <property type="protein sequence ID" value="MDQ7250732.1"/>
    <property type="molecule type" value="Genomic_DNA"/>
</dbReference>
<evidence type="ECO:0000313" key="2">
    <source>
        <dbReference type="Proteomes" id="UP001230156"/>
    </source>
</evidence>
<protein>
    <submittedName>
        <fullName evidence="1">Uncharacterized protein</fullName>
    </submittedName>
</protein>
<proteinExistence type="predicted"/>
<reference evidence="2" key="1">
    <citation type="submission" date="2023-08" db="EMBL/GenBank/DDBJ databases">
        <title>Rhodospirillaceae gen. nov., a novel taxon isolated from the Yangtze River Yuezi River estuary sludge.</title>
        <authorList>
            <person name="Ruan L."/>
        </authorList>
    </citation>
    <scope>NUCLEOTIDE SEQUENCE [LARGE SCALE GENOMIC DNA]</scope>
    <source>
        <strain evidence="2">R-7</strain>
    </source>
</reference>
<dbReference type="RefSeq" id="WP_379960394.1">
    <property type="nucleotide sequence ID" value="NZ_JAUYVI010000007.1"/>
</dbReference>
<evidence type="ECO:0000313" key="1">
    <source>
        <dbReference type="EMBL" id="MDQ7250732.1"/>
    </source>
</evidence>
<accession>A0ABU0YSN8</accession>
<comment type="caution">
    <text evidence="1">The sequence shown here is derived from an EMBL/GenBank/DDBJ whole genome shotgun (WGS) entry which is preliminary data.</text>
</comment>
<dbReference type="Proteomes" id="UP001230156">
    <property type="component" value="Unassembled WGS sequence"/>
</dbReference>
<sequence>MNRDVESPRGKHASIAVASALLLTAFLVPVAYGQTKEPEKPADFKAMEAPGGNAPLTTAPGASLITPATGPVNPRPGFTGSKMVMTQAVWRDYVRYLQNDAAIGYGLFMITVDGASSDVKACKNYACQISPVTRSTALSECQAKLRNRRCVVFAEGRDIKYAYQVVP</sequence>
<name>A0ABU0YSN8_9PROT</name>
<organism evidence="1 2">
    <name type="scientific">Dongia sedimenti</name>
    <dbReference type="NCBI Taxonomy" id="3064282"/>
    <lineage>
        <taxon>Bacteria</taxon>
        <taxon>Pseudomonadati</taxon>
        <taxon>Pseudomonadota</taxon>
        <taxon>Alphaproteobacteria</taxon>
        <taxon>Rhodospirillales</taxon>
        <taxon>Dongiaceae</taxon>
        <taxon>Dongia</taxon>
    </lineage>
</organism>
<gene>
    <name evidence="1" type="ORF">Q8A70_23795</name>
</gene>